<evidence type="ECO:0000313" key="2">
    <source>
        <dbReference type="Proteomes" id="UP000501991"/>
    </source>
</evidence>
<accession>A0A6C1B5P7</accession>
<proteinExistence type="predicted"/>
<dbReference type="KEGG" id="azq:G3580_14715"/>
<sequence length="179" mass="20215">MADNQDGETRQRIHTRSIDVTGYLRDDGLFDIEARLVDAKGIDYPLSTGLRRAGEPVHDMRVCLTVDRQLTIHAVEARMGAMPYPGACDEIVPDYQGLVGLNLMHGFRRALREQLGGVAGCSHLSELLMSVPTAAIQTLASFVTDNQETRRKPFQLDRCHALDTRGETVRHHYPRWYRK</sequence>
<dbReference type="Proteomes" id="UP000501991">
    <property type="component" value="Chromosome"/>
</dbReference>
<dbReference type="AlphaFoldDB" id="A0A6C1B5P7"/>
<dbReference type="EMBL" id="CP048836">
    <property type="protein sequence ID" value="QID18763.1"/>
    <property type="molecule type" value="Genomic_DNA"/>
</dbReference>
<protein>
    <submittedName>
        <fullName evidence="1">DUF2889 domain-containing protein</fullName>
    </submittedName>
</protein>
<gene>
    <name evidence="1" type="ORF">G3580_14715</name>
</gene>
<dbReference type="Pfam" id="PF11136">
    <property type="entry name" value="DUF2889"/>
    <property type="match status" value="1"/>
</dbReference>
<evidence type="ECO:0000313" key="1">
    <source>
        <dbReference type="EMBL" id="QID18763.1"/>
    </source>
</evidence>
<reference evidence="1 2" key="1">
    <citation type="submission" date="2020-02" db="EMBL/GenBank/DDBJ databases">
        <title>Nitrogenibacter mangrovi gen. nov., sp. nov. isolated from mangrove sediment, a denitrifying betaproteobacterium.</title>
        <authorList>
            <person name="Liao H."/>
            <person name="Tian Y."/>
        </authorList>
    </citation>
    <scope>NUCLEOTIDE SEQUENCE [LARGE SCALE GENOMIC DNA]</scope>
    <source>
        <strain evidence="1 2">M9-3-2</strain>
    </source>
</reference>
<organism evidence="1 2">
    <name type="scientific">Nitrogeniibacter mangrovi</name>
    <dbReference type="NCBI Taxonomy" id="2016596"/>
    <lineage>
        <taxon>Bacteria</taxon>
        <taxon>Pseudomonadati</taxon>
        <taxon>Pseudomonadota</taxon>
        <taxon>Betaproteobacteria</taxon>
        <taxon>Rhodocyclales</taxon>
        <taxon>Zoogloeaceae</taxon>
        <taxon>Nitrogeniibacter</taxon>
    </lineage>
</organism>
<keyword evidence="2" id="KW-1185">Reference proteome</keyword>
<name>A0A6C1B5P7_9RHOO</name>
<dbReference type="RefSeq" id="WP_173766733.1">
    <property type="nucleotide sequence ID" value="NZ_CP048836.1"/>
</dbReference>
<dbReference type="InterPro" id="IPR021312">
    <property type="entry name" value="DUF2889"/>
</dbReference>